<dbReference type="EMBL" id="AMCV02000001">
    <property type="protein sequence ID" value="TDZ25969.1"/>
    <property type="molecule type" value="Genomic_DNA"/>
</dbReference>
<reference evidence="2" key="1">
    <citation type="journal article" date="2013" name="New Phytol.">
        <title>Comparative genomic and transcriptomic analyses reveal the hemibiotrophic stage shift of Colletotrichum fungi.</title>
        <authorList>
            <person name="Gan P."/>
            <person name="Ikeda K."/>
            <person name="Irieda H."/>
            <person name="Narusaka M."/>
            <person name="O'Connell R.J."/>
            <person name="Narusaka Y."/>
            <person name="Takano Y."/>
            <person name="Kubo Y."/>
            <person name="Shirasu K."/>
        </authorList>
    </citation>
    <scope>NUCLEOTIDE SEQUENCE [LARGE SCALE GENOMIC DNA]</scope>
    <source>
        <strain evidence="2">104-T / ATCC 96160 / CBS 514.97 / LARS 414 / MAFF 240422</strain>
    </source>
</reference>
<accession>A0A484G680</accession>
<comment type="caution">
    <text evidence="1">The sequence shown here is derived from an EMBL/GenBank/DDBJ whole genome shotgun (WGS) entry which is preliminary data.</text>
</comment>
<organism evidence="1 2">
    <name type="scientific">Colletotrichum orbiculare (strain 104-T / ATCC 96160 / CBS 514.97 / LARS 414 / MAFF 240422)</name>
    <name type="common">Cucumber anthracnose fungus</name>
    <name type="synonym">Colletotrichum lagenarium</name>
    <dbReference type="NCBI Taxonomy" id="1213857"/>
    <lineage>
        <taxon>Eukaryota</taxon>
        <taxon>Fungi</taxon>
        <taxon>Dikarya</taxon>
        <taxon>Ascomycota</taxon>
        <taxon>Pezizomycotina</taxon>
        <taxon>Sordariomycetes</taxon>
        <taxon>Hypocreomycetidae</taxon>
        <taxon>Glomerellales</taxon>
        <taxon>Glomerellaceae</taxon>
        <taxon>Colletotrichum</taxon>
        <taxon>Colletotrichum orbiculare species complex</taxon>
    </lineage>
</organism>
<sequence>MNESIDLMKTSPGAIELVLDQQQHTTFAMEQRAPPRRMEDKLWGITSSAFLFPLPWLSHELRLNVSRILQSKMMASYEESPLRYLSSSPQGNSTTQSPHTFCESSRFAFVVGSGLLPFSKAAEGKTMFEVSVFYCENYSLAPFFLWLHLSTAYLAPPCTCIHNVSLMGSDCWWRLSKAQPSAPGCHDAI</sequence>
<reference evidence="2" key="2">
    <citation type="journal article" date="2019" name="Mol. Plant Microbe Interact.">
        <title>Genome sequence resources for four phytopathogenic fungi from the Colletotrichum orbiculare species complex.</title>
        <authorList>
            <person name="Gan P."/>
            <person name="Tsushima A."/>
            <person name="Narusaka M."/>
            <person name="Narusaka Y."/>
            <person name="Takano Y."/>
            <person name="Kubo Y."/>
            <person name="Shirasu K."/>
        </authorList>
    </citation>
    <scope>GENOME REANNOTATION</scope>
    <source>
        <strain evidence="2">104-T / ATCC 96160 / CBS 514.97 / LARS 414 / MAFF 240422</strain>
    </source>
</reference>
<evidence type="ECO:0000313" key="2">
    <source>
        <dbReference type="Proteomes" id="UP000014480"/>
    </source>
</evidence>
<dbReference type="Proteomes" id="UP000014480">
    <property type="component" value="Unassembled WGS sequence"/>
</dbReference>
<name>A0A484G680_COLOR</name>
<gene>
    <name evidence="1" type="ORF">Cob_v001191</name>
</gene>
<dbReference type="AlphaFoldDB" id="A0A484G680"/>
<keyword evidence="2" id="KW-1185">Reference proteome</keyword>
<evidence type="ECO:0000313" key="1">
    <source>
        <dbReference type="EMBL" id="TDZ25969.1"/>
    </source>
</evidence>
<protein>
    <submittedName>
        <fullName evidence="1">Uncharacterized protein</fullName>
    </submittedName>
</protein>
<proteinExistence type="predicted"/>